<dbReference type="InterPro" id="IPR043519">
    <property type="entry name" value="NT_sf"/>
</dbReference>
<feature type="compositionally biased region" description="Acidic residues" evidence="1">
    <location>
        <begin position="849"/>
        <end position="859"/>
    </location>
</feature>
<proteinExistence type="predicted"/>
<dbReference type="PANTHER" id="PTHR24413">
    <property type="entry name" value="SPECKLE-TYPE POZ PROTEIN"/>
    <property type="match status" value="1"/>
</dbReference>
<reference evidence="3" key="1">
    <citation type="submission" date="2021-02" db="EMBL/GenBank/DDBJ databases">
        <authorList>
            <person name="Dougan E. K."/>
            <person name="Rhodes N."/>
            <person name="Thang M."/>
            <person name="Chan C."/>
        </authorList>
    </citation>
    <scope>NUCLEOTIDE SEQUENCE</scope>
</reference>
<organism evidence="3 4">
    <name type="scientific">Symbiodinium natans</name>
    <dbReference type="NCBI Taxonomy" id="878477"/>
    <lineage>
        <taxon>Eukaryota</taxon>
        <taxon>Sar</taxon>
        <taxon>Alveolata</taxon>
        <taxon>Dinophyceae</taxon>
        <taxon>Suessiales</taxon>
        <taxon>Symbiodiniaceae</taxon>
        <taxon>Symbiodinium</taxon>
    </lineage>
</organism>
<gene>
    <name evidence="3" type="primary">HMT1</name>
    <name evidence="3" type="ORF">SNAT2548_LOCUS27606</name>
</gene>
<dbReference type="InterPro" id="IPR011333">
    <property type="entry name" value="SKP1/BTB/POZ_sf"/>
</dbReference>
<dbReference type="Proteomes" id="UP000604046">
    <property type="component" value="Unassembled WGS sequence"/>
</dbReference>
<dbReference type="InterPro" id="IPR000210">
    <property type="entry name" value="BTB/POZ_dom"/>
</dbReference>
<accession>A0A812SU80</accession>
<dbReference type="PROSITE" id="PS50097">
    <property type="entry name" value="BTB"/>
    <property type="match status" value="1"/>
</dbReference>
<comment type="caution">
    <text evidence="3">The sequence shown here is derived from an EMBL/GenBank/DDBJ whole genome shotgun (WGS) entry which is preliminary data.</text>
</comment>
<dbReference type="SUPFAM" id="SSF54695">
    <property type="entry name" value="POZ domain"/>
    <property type="match status" value="1"/>
</dbReference>
<dbReference type="Pfam" id="PF00651">
    <property type="entry name" value="BTB"/>
    <property type="match status" value="1"/>
</dbReference>
<feature type="domain" description="BTB" evidence="2">
    <location>
        <begin position="664"/>
        <end position="736"/>
    </location>
</feature>
<feature type="region of interest" description="Disordered" evidence="1">
    <location>
        <begin position="837"/>
        <end position="859"/>
    </location>
</feature>
<dbReference type="OrthoDB" id="420987at2759"/>
<dbReference type="EMBL" id="CAJNDS010002479">
    <property type="protein sequence ID" value="CAE7492655.1"/>
    <property type="molecule type" value="Genomic_DNA"/>
</dbReference>
<evidence type="ECO:0000313" key="4">
    <source>
        <dbReference type="Proteomes" id="UP000604046"/>
    </source>
</evidence>
<name>A0A812SU80_9DINO</name>
<dbReference type="AlphaFoldDB" id="A0A812SU80"/>
<evidence type="ECO:0000259" key="2">
    <source>
        <dbReference type="PROSITE" id="PS50097"/>
    </source>
</evidence>
<evidence type="ECO:0000256" key="1">
    <source>
        <dbReference type="SAM" id="MobiDB-lite"/>
    </source>
</evidence>
<evidence type="ECO:0000313" key="3">
    <source>
        <dbReference type="EMBL" id="CAE7492655.1"/>
    </source>
</evidence>
<keyword evidence="4" id="KW-1185">Reference proteome</keyword>
<sequence length="859" mass="96561">MAARSLFSDGGWKRPDSEIGEFLGDVLKPWNIPPWNHQIHPGLLTDASRVCRAIEEDSTVQECQVLGMLRGALGEHMCVIEEDPPFPNIFKVQTENNRCHLVWDTAAQCPQYTVKVSSVLLVGSRGQGTQLPDSDMDVVTLVSLEGDGSPHVKGHFLSFGHRKFAESLFKRLQEAEAVEVLDAYPHKDRITCCVGNVSVDVLLALPPESLSLEDLRMDEPGVWIKTYSLNLAKCRWAAGQPEVVRNAARLMKLWARAVCQQESTAPLAHLGVDNEEDDRDMKINMHALLVVIAALHRSCLTESAVELCAHTWQLLSSLRVDLLVLVSFDTHFVPKLSCGPRFHRELVASLNWQGCGVTGLAIEDIMQPDRLYCCSETIRLETIATYAACALSRLTVVDSWSQMTDPCDKADPGLRDVFALFVPFCATHFSHFLEVRGRIRCPSGHDMLPGAVACNLVCDDCQLTVDGSFTVGCRQCDFDLCKDCVQADASMACHFPEPLEPMWDREQLIVANRIKNRNISARDEGLSRWVGPKWATRVQLATNFGSRGRPHDNLRVSVWLDEPELFCFGVRPQLYDRFNVRFEIMVCNTQETASLKKTGKFDFLPRITGGHVYTEWDTSLSVSDIQQPDAGWLNDDGELRVQAVVTFVSDRPPQRAEDFTQQITQVTFQMSEGPPLFFDKRVLVAQSEYFAEMLSNESWREGRTHEVDLRNNPDANHQTVSAVLTFLQKGTFVANGDAAYAISVRRLADQYRLTDLVTEVDHELTTLLSEDNVLTLLRQVVGTGGVLEKCCVKMLRADDWEILEQQKDKLCQLAKDDAALSAKLMELFVEAAGEWRAAKRARTQPQPTEWDDDDWDEWD</sequence>
<dbReference type="Gene3D" id="3.30.460.10">
    <property type="entry name" value="Beta Polymerase, domain 2"/>
    <property type="match status" value="1"/>
</dbReference>
<protein>
    <submittedName>
        <fullName evidence="3">HMT1 protein</fullName>
    </submittedName>
</protein>
<dbReference type="Gene3D" id="3.30.710.10">
    <property type="entry name" value="Potassium Channel Kv1.1, Chain A"/>
    <property type="match status" value="1"/>
</dbReference>